<evidence type="ECO:0000313" key="2">
    <source>
        <dbReference type="Proteomes" id="UP000199227"/>
    </source>
</evidence>
<evidence type="ECO:0000313" key="1">
    <source>
        <dbReference type="EMBL" id="SFP69044.1"/>
    </source>
</evidence>
<dbReference type="AlphaFoldDB" id="A0A1I5SE61"/>
<keyword evidence="2" id="KW-1185">Reference proteome</keyword>
<accession>A0A1I5SE61</accession>
<organism evidence="1 2">
    <name type="scientific">Hydrogenimonas thermophila</name>
    <dbReference type="NCBI Taxonomy" id="223786"/>
    <lineage>
        <taxon>Bacteria</taxon>
        <taxon>Pseudomonadati</taxon>
        <taxon>Campylobacterota</taxon>
        <taxon>Epsilonproteobacteria</taxon>
        <taxon>Campylobacterales</taxon>
        <taxon>Hydrogenimonadaceae</taxon>
        <taxon>Hydrogenimonas</taxon>
    </lineage>
</organism>
<dbReference type="OrthoDB" id="15556at2"/>
<dbReference type="RefSeq" id="WP_143089728.1">
    <property type="nucleotide sequence ID" value="NZ_FOXB01000033.1"/>
</dbReference>
<name>A0A1I5SE61_9BACT</name>
<proteinExistence type="predicted"/>
<dbReference type="Proteomes" id="UP000199227">
    <property type="component" value="Unassembled WGS sequence"/>
</dbReference>
<protein>
    <submittedName>
        <fullName evidence="1">Uncharacterized protein</fullName>
    </submittedName>
</protein>
<reference evidence="1 2" key="1">
    <citation type="submission" date="2016-10" db="EMBL/GenBank/DDBJ databases">
        <authorList>
            <person name="de Groot N.N."/>
        </authorList>
    </citation>
    <scope>NUCLEOTIDE SEQUENCE [LARGE SCALE GENOMIC DNA]</scope>
    <source>
        <strain evidence="1 2">EP1-55-1</strain>
    </source>
</reference>
<sequence>MKKLIFFILLSIFVFGSMQEVEQKICNKILLSIFKEKRFIKVWFNSRNPYKNLKDKKFLFVEIPDQADILIVDHYEDILADKPIFVKKYHLLRKYKNRAIGGFYWQKGRPNIIFLKSNLQKYNIKLPDEFSRYVEENR</sequence>
<dbReference type="EMBL" id="FOXB01000033">
    <property type="protein sequence ID" value="SFP69044.1"/>
    <property type="molecule type" value="Genomic_DNA"/>
</dbReference>
<dbReference type="STRING" id="223786.SAMN05216234_13314"/>
<gene>
    <name evidence="1" type="ORF">SAMN05216234_13314</name>
</gene>